<evidence type="ECO:0000259" key="1">
    <source>
        <dbReference type="PROSITE" id="PS50404"/>
    </source>
</evidence>
<comment type="caution">
    <text evidence="2">The sequence shown here is derived from an EMBL/GenBank/DDBJ whole genome shotgun (WGS) entry which is preliminary data.</text>
</comment>
<dbReference type="SUPFAM" id="SSF52833">
    <property type="entry name" value="Thioredoxin-like"/>
    <property type="match status" value="1"/>
</dbReference>
<evidence type="ECO:0000313" key="2">
    <source>
        <dbReference type="EMBL" id="KGM07277.1"/>
    </source>
</evidence>
<protein>
    <submittedName>
        <fullName evidence="2">Glutathione S-transferase domain protein</fullName>
    </submittedName>
</protein>
<dbReference type="SUPFAM" id="SSF47616">
    <property type="entry name" value="GST C-terminal domain-like"/>
    <property type="match status" value="1"/>
</dbReference>
<name>A0A0A0BHZ8_9GAMM</name>
<dbReference type="GO" id="GO:0016740">
    <property type="term" value="F:transferase activity"/>
    <property type="evidence" value="ECO:0007669"/>
    <property type="project" value="UniProtKB-KW"/>
</dbReference>
<sequence>MTEPNLPVLYSFRRCPYAMRARLAITSSNIHTELREVVLKDKPVSLLALSSKATVPVLQTAEGKVIDESLDIMLWALQQHDPDNWQHNLSDAQQHISQQLIENNDGEFKFYLDRYKYADRYPEHTELNYRQQGEKTLAKLESLLNNNGCLLRANWTIADIAVLPFIRQFAFVDKDWFDQSPYPAVRHWLDDFLESDLFKRIMQKYPQWHEGDDATLFP</sequence>
<organism evidence="2 3">
    <name type="scientific">Methylophaga thiooxydans</name>
    <dbReference type="NCBI Taxonomy" id="392484"/>
    <lineage>
        <taxon>Bacteria</taxon>
        <taxon>Pseudomonadati</taxon>
        <taxon>Pseudomonadota</taxon>
        <taxon>Gammaproteobacteria</taxon>
        <taxon>Thiotrichales</taxon>
        <taxon>Piscirickettsiaceae</taxon>
        <taxon>Methylophaga</taxon>
    </lineage>
</organism>
<reference evidence="2 3" key="1">
    <citation type="submission" date="2014-09" db="EMBL/GenBank/DDBJ databases">
        <authorList>
            <person name="Grob C."/>
            <person name="Taubert M."/>
            <person name="Howat A.M."/>
            <person name="Burns O.J."/>
            <person name="Dixon J.L."/>
            <person name="Chen Y."/>
            <person name="Murrell J.C."/>
        </authorList>
    </citation>
    <scope>NUCLEOTIDE SEQUENCE [LARGE SCALE GENOMIC DNA]</scope>
    <source>
        <strain evidence="2">L4</strain>
    </source>
</reference>
<dbReference type="InterPro" id="IPR050983">
    <property type="entry name" value="GST_Omega/HSP26"/>
</dbReference>
<dbReference type="Pfam" id="PF13410">
    <property type="entry name" value="GST_C_2"/>
    <property type="match status" value="1"/>
</dbReference>
<dbReference type="InterPro" id="IPR004045">
    <property type="entry name" value="Glutathione_S-Trfase_N"/>
</dbReference>
<dbReference type="Proteomes" id="UP000029999">
    <property type="component" value="Unassembled WGS sequence"/>
</dbReference>
<dbReference type="PANTHER" id="PTHR43968">
    <property type="match status" value="1"/>
</dbReference>
<dbReference type="PANTHER" id="PTHR43968:SF6">
    <property type="entry name" value="GLUTATHIONE S-TRANSFERASE OMEGA"/>
    <property type="match status" value="1"/>
</dbReference>
<dbReference type="CDD" id="cd03196">
    <property type="entry name" value="GST_C_5"/>
    <property type="match status" value="1"/>
</dbReference>
<dbReference type="InterPro" id="IPR036249">
    <property type="entry name" value="Thioredoxin-like_sf"/>
</dbReference>
<proteinExistence type="predicted"/>
<dbReference type="Gene3D" id="3.40.30.10">
    <property type="entry name" value="Glutaredoxin"/>
    <property type="match status" value="1"/>
</dbReference>
<dbReference type="SFLD" id="SFLDS00019">
    <property type="entry name" value="Glutathione_Transferase_(cytos"/>
    <property type="match status" value="1"/>
</dbReference>
<dbReference type="InterPro" id="IPR040079">
    <property type="entry name" value="Glutathione_S-Trfase"/>
</dbReference>
<dbReference type="Pfam" id="PF13417">
    <property type="entry name" value="GST_N_3"/>
    <property type="match status" value="1"/>
</dbReference>
<dbReference type="EMBL" id="JRQD01000002">
    <property type="protein sequence ID" value="KGM07277.1"/>
    <property type="molecule type" value="Genomic_DNA"/>
</dbReference>
<dbReference type="RefSeq" id="WP_036312446.1">
    <property type="nucleotide sequence ID" value="NZ_JRQD01000002.1"/>
</dbReference>
<feature type="domain" description="GST N-terminal" evidence="1">
    <location>
        <begin position="5"/>
        <end position="84"/>
    </location>
</feature>
<dbReference type="InterPro" id="IPR036282">
    <property type="entry name" value="Glutathione-S-Trfase_C_sf"/>
</dbReference>
<accession>A0A0A0BHZ8</accession>
<dbReference type="Gene3D" id="1.20.1050.10">
    <property type="match status" value="1"/>
</dbReference>
<dbReference type="GO" id="GO:0005737">
    <property type="term" value="C:cytoplasm"/>
    <property type="evidence" value="ECO:0007669"/>
    <property type="project" value="TreeGrafter"/>
</dbReference>
<dbReference type="AlphaFoldDB" id="A0A0A0BHZ8"/>
<dbReference type="STRING" id="392484.LP43_0887"/>
<keyword evidence="2" id="KW-0808">Transferase</keyword>
<evidence type="ECO:0000313" key="3">
    <source>
        <dbReference type="Proteomes" id="UP000029999"/>
    </source>
</evidence>
<gene>
    <name evidence="2" type="ORF">LP43_0887</name>
</gene>
<dbReference type="PROSITE" id="PS50404">
    <property type="entry name" value="GST_NTER"/>
    <property type="match status" value="1"/>
</dbReference>